<gene>
    <name evidence="9" type="ORF">TRIADDRAFT_49728</name>
</gene>
<evidence type="ECO:0000256" key="5">
    <source>
        <dbReference type="ARBA" id="ARBA00048653"/>
    </source>
</evidence>
<keyword evidence="10" id="KW-1185">Reference proteome</keyword>
<dbReference type="Proteomes" id="UP000009022">
    <property type="component" value="Unassembled WGS sequence"/>
</dbReference>
<proteinExistence type="inferred from homology"/>
<dbReference type="Gene3D" id="3.40.50.150">
    <property type="entry name" value="Vaccinia Virus protein VP39"/>
    <property type="match status" value="2"/>
</dbReference>
<dbReference type="AlphaFoldDB" id="B3RM83"/>
<dbReference type="FunFam" id="3.40.50.150:FF:000110">
    <property type="entry name" value="methyltransferase-like protein 13 isoform X1"/>
    <property type="match status" value="1"/>
</dbReference>
<dbReference type="EMBL" id="DS985241">
    <property type="protein sequence ID" value="EDV29653.1"/>
    <property type="molecule type" value="Genomic_DNA"/>
</dbReference>
<evidence type="ECO:0000259" key="8">
    <source>
        <dbReference type="Pfam" id="PF13847"/>
    </source>
</evidence>
<feature type="domain" description="Methyltransferase" evidence="8">
    <location>
        <begin position="49"/>
        <end position="187"/>
    </location>
</feature>
<evidence type="ECO:0000313" key="10">
    <source>
        <dbReference type="Proteomes" id="UP000009022"/>
    </source>
</evidence>
<dbReference type="HOGENOM" id="CLU_010025_1_0_1"/>
<name>B3RM83_TRIAD</name>
<dbReference type="PhylomeDB" id="B3RM83"/>
<evidence type="ECO:0000256" key="1">
    <source>
        <dbReference type="ARBA" id="ARBA00008361"/>
    </source>
</evidence>
<evidence type="ECO:0000256" key="7">
    <source>
        <dbReference type="ARBA" id="ARBA00050517"/>
    </source>
</evidence>
<comment type="catalytic activity">
    <reaction evidence="5">
        <text>N(6)-methyl-L-lysyl-[protein] + S-adenosyl-L-methionine = N(6),N(6)-dimethyl-L-lysyl-[protein] + S-adenosyl-L-homocysteine + H(+)</text>
        <dbReference type="Rhea" id="RHEA:54196"/>
        <dbReference type="Rhea" id="RHEA-COMP:13053"/>
        <dbReference type="Rhea" id="RHEA-COMP:13827"/>
        <dbReference type="ChEBI" id="CHEBI:15378"/>
        <dbReference type="ChEBI" id="CHEBI:57856"/>
        <dbReference type="ChEBI" id="CHEBI:59789"/>
        <dbReference type="ChEBI" id="CHEBI:61929"/>
        <dbReference type="ChEBI" id="CHEBI:61976"/>
    </reaction>
</comment>
<dbReference type="PANTHER" id="PTHR12176">
    <property type="entry name" value="SAM-DEPENDENT METHYLTRANSFERASE SUPERFAMILY PROTEIN"/>
    <property type="match status" value="1"/>
</dbReference>
<evidence type="ECO:0000256" key="6">
    <source>
        <dbReference type="ARBA" id="ARBA00048985"/>
    </source>
</evidence>
<dbReference type="InterPro" id="IPR025714">
    <property type="entry name" value="Methyltranfer_dom"/>
</dbReference>
<dbReference type="GO" id="GO:0032259">
    <property type="term" value="P:methylation"/>
    <property type="evidence" value="ECO:0007669"/>
    <property type="project" value="UniProtKB-KW"/>
</dbReference>
<comment type="similarity">
    <text evidence="1">Belongs to the methyltransferase superfamily.</text>
</comment>
<dbReference type="OMA" id="FEWYGAF"/>
<comment type="catalytic activity">
    <reaction evidence="7">
        <text>N-terminal glycyl-L-lysyl-L-glutamyl-[protein] + 3 S-adenosyl-L-methionine = N-terminal N,N,N-trimethyl-glycyl-L-lysyl-L-glutamyl-[protein] + 3 S-adenosyl-L-homocysteine + 3 H(+)</text>
        <dbReference type="Rhea" id="RHEA:58440"/>
        <dbReference type="Rhea" id="RHEA-COMP:15140"/>
        <dbReference type="Rhea" id="RHEA-COMP:15143"/>
        <dbReference type="ChEBI" id="CHEBI:15378"/>
        <dbReference type="ChEBI" id="CHEBI:57856"/>
        <dbReference type="ChEBI" id="CHEBI:59789"/>
        <dbReference type="ChEBI" id="CHEBI:142597"/>
        <dbReference type="ChEBI" id="CHEBI:142600"/>
    </reaction>
</comment>
<dbReference type="KEGG" id="tad:TRIADDRAFT_49728"/>
<accession>B3RM83</accession>
<dbReference type="CDD" id="cd02440">
    <property type="entry name" value="AdoMet_MTases"/>
    <property type="match status" value="1"/>
</dbReference>
<evidence type="ECO:0000256" key="2">
    <source>
        <dbReference type="ARBA" id="ARBA00022603"/>
    </source>
</evidence>
<dbReference type="Pfam" id="PF13847">
    <property type="entry name" value="Methyltransf_31"/>
    <property type="match status" value="1"/>
</dbReference>
<reference evidence="9 10" key="1">
    <citation type="journal article" date="2008" name="Nature">
        <title>The Trichoplax genome and the nature of placozoans.</title>
        <authorList>
            <person name="Srivastava M."/>
            <person name="Begovic E."/>
            <person name="Chapman J."/>
            <person name="Putnam N.H."/>
            <person name="Hellsten U."/>
            <person name="Kawashima T."/>
            <person name="Kuo A."/>
            <person name="Mitros T."/>
            <person name="Salamov A."/>
            <person name="Carpenter M.L."/>
            <person name="Signorovitch A.Y."/>
            <person name="Moreno M.A."/>
            <person name="Kamm K."/>
            <person name="Grimwood J."/>
            <person name="Schmutz J."/>
            <person name="Shapiro H."/>
            <person name="Grigoriev I.V."/>
            <person name="Buss L.W."/>
            <person name="Schierwater B."/>
            <person name="Dellaporta S.L."/>
            <person name="Rokhsar D.S."/>
        </authorList>
    </citation>
    <scope>NUCLEOTIDE SEQUENCE [LARGE SCALE GENOMIC DNA]</scope>
    <source>
        <strain evidence="9 10">Grell-BS-1999</strain>
    </source>
</reference>
<evidence type="ECO:0000256" key="3">
    <source>
        <dbReference type="ARBA" id="ARBA00022679"/>
    </source>
</evidence>
<dbReference type="InterPro" id="IPR029063">
    <property type="entry name" value="SAM-dependent_MTases_sf"/>
</dbReference>
<dbReference type="eggNOG" id="KOG2352">
    <property type="taxonomic scope" value="Eukaryota"/>
</dbReference>
<dbReference type="GO" id="GO:0008168">
    <property type="term" value="F:methyltransferase activity"/>
    <property type="evidence" value="ECO:0007669"/>
    <property type="project" value="UniProtKB-KW"/>
</dbReference>
<dbReference type="CTD" id="6750069"/>
<protein>
    <recommendedName>
        <fullName evidence="8">Methyltransferase domain-containing protein</fullName>
    </recommendedName>
</protein>
<dbReference type="SUPFAM" id="SSF53335">
    <property type="entry name" value="S-adenosyl-L-methionine-dependent methyltransferases"/>
    <property type="match status" value="2"/>
</dbReference>
<dbReference type="PANTHER" id="PTHR12176:SF78">
    <property type="entry name" value="EEF1A LYSINE AND N-TERMINAL METHYLTRANSFERASE"/>
    <property type="match status" value="1"/>
</dbReference>
<sequence>MADLLPKTHQDFALTDYWDSFYKKRDQKSFEYYGEYSDHCVLLHKYCRKQDKILHVGCGNSRLSEDLYDAGFHDILNIDTSDVVIRQMTDRNHHKRPQLIFQKLDIKDTHFDDGYFNVILDKGTLDAMTADEHGLDQQSINAMFTEIHRITRVYGRYICISLCQERSLKAIVEWFNSSKQWMIRIHKVQTADMTTEKSQGLQLQVFALVLTKMMPPKENMPAIKPVLRIGEEFQIELWGKDSTSNPRYSLTLVDSPRANSKSGKFAVFIVPEGRETEWMFSTCAGRSQLAADAGFERLVVVHLQRGHQYKDMQTIQDELSAKVLELKPDGLSHKHQIPYLSVGDNLGNRTVICEGKSELSGEYIIEDVIVDNQKFRRLLFLSNKNVVQSEGLLRTVKKKKKKGKSNSSSTREEINHLYLACNHHAVIVSGLSLMEQLIDSLDTGFNVLLIGLGGGNLPMFMHKLLPQISVDCVDIDEAIVDVAVKWFNFKADDRLNAHVDDGLQFIDRYARGKRYAIVIFDVNSGDNTTGMSCPPKQFTTLDLLQNVANMLSKNGIFMLNLVCRDSDLRAEVIGNVKSAFKYLFSVKIEQQVNEIIFAMNSLENPIFIEKIKDKRKVSAHRRINGGIVYTRNFTRLTTITN</sequence>
<dbReference type="STRING" id="10228.B3RM83"/>
<dbReference type="RefSeq" id="XP_002108855.1">
    <property type="nucleotide sequence ID" value="XM_002108819.1"/>
</dbReference>
<keyword evidence="4" id="KW-0511">Multifunctional enzyme</keyword>
<evidence type="ECO:0000313" key="9">
    <source>
        <dbReference type="EMBL" id="EDV29653.1"/>
    </source>
</evidence>
<dbReference type="Pfam" id="PF01564">
    <property type="entry name" value="Spermine_synth"/>
    <property type="match status" value="1"/>
</dbReference>
<dbReference type="InterPro" id="IPR051419">
    <property type="entry name" value="Lys/N-term_MeTrsfase_sf"/>
</dbReference>
<organism evidence="9 10">
    <name type="scientific">Trichoplax adhaerens</name>
    <name type="common">Trichoplax reptans</name>
    <dbReference type="NCBI Taxonomy" id="10228"/>
    <lineage>
        <taxon>Eukaryota</taxon>
        <taxon>Metazoa</taxon>
        <taxon>Placozoa</taxon>
        <taxon>Uniplacotomia</taxon>
        <taxon>Trichoplacea</taxon>
        <taxon>Trichoplacidae</taxon>
        <taxon>Trichoplax</taxon>
    </lineage>
</organism>
<dbReference type="OrthoDB" id="411785at2759"/>
<evidence type="ECO:0000256" key="4">
    <source>
        <dbReference type="ARBA" id="ARBA00023268"/>
    </source>
</evidence>
<keyword evidence="2" id="KW-0489">Methyltransferase</keyword>
<dbReference type="InParanoid" id="B3RM83"/>
<dbReference type="FunFam" id="3.40.50.150:FF:000462">
    <property type="entry name" value="Methyltransferase-like protein 13"/>
    <property type="match status" value="1"/>
</dbReference>
<keyword evidence="3" id="KW-0808">Transferase</keyword>
<dbReference type="GeneID" id="6750069"/>
<comment type="catalytic activity">
    <reaction evidence="6">
        <text>L-lysyl-[protein] + S-adenosyl-L-methionine = N(6)-methyl-L-lysyl-[protein] + S-adenosyl-L-homocysteine + H(+)</text>
        <dbReference type="Rhea" id="RHEA:51736"/>
        <dbReference type="Rhea" id="RHEA-COMP:9752"/>
        <dbReference type="Rhea" id="RHEA-COMP:13053"/>
        <dbReference type="ChEBI" id="CHEBI:15378"/>
        <dbReference type="ChEBI" id="CHEBI:29969"/>
        <dbReference type="ChEBI" id="CHEBI:57856"/>
        <dbReference type="ChEBI" id="CHEBI:59789"/>
        <dbReference type="ChEBI" id="CHEBI:61929"/>
    </reaction>
</comment>